<evidence type="ECO:0000256" key="3">
    <source>
        <dbReference type="ARBA" id="ARBA00023235"/>
    </source>
</evidence>
<sequence>MSFDIHLSGRVKSVVDETLPELVASLVASGITAGDATLWGPDAESEASKRLGWVQAVSVSRPLVGEIVALRDELRARGVTRVVLAGMGGSSLAPEVIAQTAGVPLVILDSTAPGQVLAAIDGDSEAGGLAQTVLVVSSKSGSTVETDSAKRTFEAAFRDLGIEPTERIVIVTDPGSPLDQSGRADGYRVFNADPEVGGRYSALTAFGLVPAGLAGVDIGELLDEAEATLLEVAVDSPENPALVLAAAIAGGTPRRDKLGLVTDGTHIVGLPDWIEQLIAESTGKHGTGILPVVLLPVSPELDSRPDDLQIVRLVDEAAAFHLRERHEGEILVSGSLGAQFMVWEYATAIAGRMLGINPFDQPDVESAKTAARGLLDARPEPSAPAFTLDGVEVRVSDPALATSGIVAGVLDALWAQLPADGYVSIQAYVNRLDLPQLQGLRELVAADSGRPTTFGWGPRFLHSTGQYHKGGPATGVYLQILEQTDVDLEIPGRPFTFGQLIQAQAAGDASVLADGHGRPVVTLTLTDPQAEVLSLFEAAQ</sequence>
<evidence type="ECO:0000256" key="1">
    <source>
        <dbReference type="ARBA" id="ARBA00022432"/>
    </source>
</evidence>
<reference evidence="5 6" key="1">
    <citation type="submission" date="2023-06" db="EMBL/GenBank/DDBJ databases">
        <title>Rock-solubilizing bacteria, Microbacterium invictum, promotes re-establishment of vegetation in rocky wasteland by accelerating rock bio-weathering and reshaping soil bacterial community.</title>
        <authorList>
            <person name="Liu C."/>
        </authorList>
    </citation>
    <scope>NUCLEOTIDE SEQUENCE [LARGE SCALE GENOMIC DNA]</scope>
    <source>
        <strain evidence="5 6">X-18</strain>
    </source>
</reference>
<evidence type="ECO:0000313" key="6">
    <source>
        <dbReference type="Proteomes" id="UP001324533"/>
    </source>
</evidence>
<keyword evidence="2 4" id="KW-0324">Glycolysis</keyword>
<dbReference type="GO" id="GO:0016853">
    <property type="term" value="F:isomerase activity"/>
    <property type="evidence" value="ECO:0007669"/>
    <property type="project" value="UniProtKB-KW"/>
</dbReference>
<protein>
    <recommendedName>
        <fullName evidence="4">Glucose-6-phosphate isomerase</fullName>
        <ecNumber evidence="4">5.3.1.9</ecNumber>
    </recommendedName>
</protein>
<keyword evidence="1 4" id="KW-0312">Gluconeogenesis</keyword>
<dbReference type="RefSeq" id="WP_322409246.1">
    <property type="nucleotide sequence ID" value="NZ_CP139779.1"/>
</dbReference>
<dbReference type="SUPFAM" id="SSF53697">
    <property type="entry name" value="SIS domain"/>
    <property type="match status" value="1"/>
</dbReference>
<dbReference type="PROSITE" id="PS51463">
    <property type="entry name" value="P_GLUCOSE_ISOMERASE_3"/>
    <property type="match status" value="1"/>
</dbReference>
<proteinExistence type="inferred from homology"/>
<keyword evidence="6" id="KW-1185">Reference proteome</keyword>
<evidence type="ECO:0000256" key="4">
    <source>
        <dbReference type="RuleBase" id="RU000612"/>
    </source>
</evidence>
<organism evidence="5 6">
    <name type="scientific">Microbacterium invictum</name>
    <dbReference type="NCBI Taxonomy" id="515415"/>
    <lineage>
        <taxon>Bacteria</taxon>
        <taxon>Bacillati</taxon>
        <taxon>Actinomycetota</taxon>
        <taxon>Actinomycetes</taxon>
        <taxon>Micrococcales</taxon>
        <taxon>Microbacteriaceae</taxon>
        <taxon>Microbacterium</taxon>
    </lineage>
</organism>
<gene>
    <name evidence="5" type="ORF">T9R20_10415</name>
</gene>
<dbReference type="Proteomes" id="UP001324533">
    <property type="component" value="Chromosome"/>
</dbReference>
<dbReference type="PANTHER" id="PTHR11469:SF1">
    <property type="entry name" value="GLUCOSE-6-PHOSPHATE ISOMERASE"/>
    <property type="match status" value="1"/>
</dbReference>
<dbReference type="EC" id="5.3.1.9" evidence="4"/>
<evidence type="ECO:0000313" key="5">
    <source>
        <dbReference type="EMBL" id="WQB69122.1"/>
    </source>
</evidence>
<dbReference type="EMBL" id="CP139779">
    <property type="protein sequence ID" value="WQB69122.1"/>
    <property type="molecule type" value="Genomic_DNA"/>
</dbReference>
<evidence type="ECO:0000256" key="2">
    <source>
        <dbReference type="ARBA" id="ARBA00023152"/>
    </source>
</evidence>
<dbReference type="PRINTS" id="PR00662">
    <property type="entry name" value="G6PISOMERASE"/>
</dbReference>
<dbReference type="PANTHER" id="PTHR11469">
    <property type="entry name" value="GLUCOSE-6-PHOSPHATE ISOMERASE"/>
    <property type="match status" value="1"/>
</dbReference>
<dbReference type="InterPro" id="IPR046348">
    <property type="entry name" value="SIS_dom_sf"/>
</dbReference>
<accession>A0ABZ0V8J8</accession>
<dbReference type="Gene3D" id="3.40.50.10490">
    <property type="entry name" value="Glucose-6-phosphate isomerase like protein, domain 1"/>
    <property type="match status" value="2"/>
</dbReference>
<name>A0ABZ0V8J8_9MICO</name>
<comment type="pathway">
    <text evidence="4">Carbohydrate degradation; glycolysis; D-glyceraldehyde 3-phosphate and glycerone phosphate from D-glucose: step 2/4.</text>
</comment>
<comment type="catalytic activity">
    <reaction evidence="4">
        <text>alpha-D-glucose 6-phosphate = beta-D-fructose 6-phosphate</text>
        <dbReference type="Rhea" id="RHEA:11816"/>
        <dbReference type="ChEBI" id="CHEBI:57634"/>
        <dbReference type="ChEBI" id="CHEBI:58225"/>
        <dbReference type="EC" id="5.3.1.9"/>
    </reaction>
</comment>
<comment type="similarity">
    <text evidence="4">Belongs to the GPI family.</text>
</comment>
<keyword evidence="3 4" id="KW-0413">Isomerase</keyword>
<dbReference type="InterPro" id="IPR001672">
    <property type="entry name" value="G6P_Isomerase"/>
</dbReference>
<dbReference type="Pfam" id="PF00342">
    <property type="entry name" value="PGI"/>
    <property type="match status" value="1"/>
</dbReference>